<evidence type="ECO:0000313" key="3">
    <source>
        <dbReference type="Proteomes" id="UP001164743"/>
    </source>
</evidence>
<protein>
    <submittedName>
        <fullName evidence="2">Uncharacterized protein</fullName>
    </submittedName>
</protein>
<sequence>MLSTPPIPRFSLRVVADKTWELSDLSASVLRGRPAGQPKIPNPQIAKAIHHRASHSSADRYHHRLPHKPIQESSQQATSTH</sequence>
<keyword evidence="3" id="KW-1185">Reference proteome</keyword>
<evidence type="ECO:0000256" key="1">
    <source>
        <dbReference type="SAM" id="MobiDB-lite"/>
    </source>
</evidence>
<accession>A0ABY7CES5</accession>
<name>A0ABY7CES5_9BASI</name>
<reference evidence="2" key="1">
    <citation type="submission" date="2022-10" db="EMBL/GenBank/DDBJ databases">
        <title>Puccinia triticina Genome sequencing and assembly.</title>
        <authorList>
            <person name="Li C."/>
        </authorList>
    </citation>
    <scope>NUCLEOTIDE SEQUENCE</scope>
    <source>
        <strain evidence="2">Pt15</strain>
    </source>
</reference>
<proteinExistence type="predicted"/>
<dbReference type="EMBL" id="CP110424">
    <property type="protein sequence ID" value="WAQ83554.1"/>
    <property type="molecule type" value="Genomic_DNA"/>
</dbReference>
<dbReference type="RefSeq" id="XP_053019109.1">
    <property type="nucleotide sequence ID" value="XM_053168170.1"/>
</dbReference>
<gene>
    <name evidence="2" type="ORF">PtA15_4A2</name>
</gene>
<evidence type="ECO:0000313" key="2">
    <source>
        <dbReference type="EMBL" id="WAQ83554.1"/>
    </source>
</evidence>
<dbReference type="Proteomes" id="UP001164743">
    <property type="component" value="Chromosome 4A"/>
</dbReference>
<dbReference type="GeneID" id="77808954"/>
<feature type="region of interest" description="Disordered" evidence="1">
    <location>
        <begin position="48"/>
        <end position="81"/>
    </location>
</feature>
<feature type="compositionally biased region" description="Polar residues" evidence="1">
    <location>
        <begin position="71"/>
        <end position="81"/>
    </location>
</feature>
<organism evidence="2 3">
    <name type="scientific">Puccinia triticina</name>
    <dbReference type="NCBI Taxonomy" id="208348"/>
    <lineage>
        <taxon>Eukaryota</taxon>
        <taxon>Fungi</taxon>
        <taxon>Dikarya</taxon>
        <taxon>Basidiomycota</taxon>
        <taxon>Pucciniomycotina</taxon>
        <taxon>Pucciniomycetes</taxon>
        <taxon>Pucciniales</taxon>
        <taxon>Pucciniaceae</taxon>
        <taxon>Puccinia</taxon>
    </lineage>
</organism>